<keyword evidence="2 5" id="KW-0285">Flavoprotein</keyword>
<evidence type="ECO:0000256" key="1">
    <source>
        <dbReference type="ARBA" id="ARBA00001932"/>
    </source>
</evidence>
<protein>
    <submittedName>
        <fullName evidence="10">Deoxyribodipyrimidine photo-lyase</fullName>
    </submittedName>
    <submittedName>
        <fullName evidence="9">Deoxyribodipyrimidine photolyase</fullName>
    </submittedName>
</protein>
<reference evidence="9 11" key="1">
    <citation type="submission" date="2014-07" db="EMBL/GenBank/DDBJ databases">
        <title>Draft genome sequence of Nonlabens ulvanivorans, an ulvan degrading bacterium.</title>
        <authorList>
            <person name="Kopel M."/>
            <person name="Helbert W."/>
            <person name="Henrissat B."/>
            <person name="Doniger T."/>
            <person name="Banin E."/>
        </authorList>
    </citation>
    <scope>NUCLEOTIDE SEQUENCE [LARGE SCALE GENOMIC DNA]</scope>
    <source>
        <strain evidence="9 11">PLR</strain>
    </source>
</reference>
<dbReference type="PRINTS" id="PR00147">
    <property type="entry name" value="DNAPHOTLYASE"/>
</dbReference>
<feature type="site" description="Electron transfer via tryptophanyl radical" evidence="6">
    <location>
        <position position="296"/>
    </location>
</feature>
<evidence type="ECO:0000256" key="2">
    <source>
        <dbReference type="ARBA" id="ARBA00022630"/>
    </source>
</evidence>
<feature type="binding site" evidence="5">
    <location>
        <begin position="265"/>
        <end position="272"/>
    </location>
    <ligand>
        <name>FAD</name>
        <dbReference type="ChEBI" id="CHEBI:57692"/>
    </ligand>
</feature>
<gene>
    <name evidence="9" type="ORF">IL45_14475</name>
    <name evidence="10" type="ORF">LY02_01800</name>
</gene>
<dbReference type="Proteomes" id="UP000028531">
    <property type="component" value="Unassembled WGS sequence"/>
</dbReference>
<dbReference type="EMBL" id="JPJI01000032">
    <property type="protein sequence ID" value="KEZ93318.1"/>
    <property type="molecule type" value="Genomic_DNA"/>
</dbReference>
<dbReference type="GO" id="GO:0006950">
    <property type="term" value="P:response to stress"/>
    <property type="evidence" value="ECO:0007669"/>
    <property type="project" value="UniProtKB-ARBA"/>
</dbReference>
<dbReference type="GO" id="GO:0003677">
    <property type="term" value="F:DNA binding"/>
    <property type="evidence" value="ECO:0007669"/>
    <property type="project" value="TreeGrafter"/>
</dbReference>
<evidence type="ECO:0000259" key="8">
    <source>
        <dbReference type="PROSITE" id="PS51645"/>
    </source>
</evidence>
<evidence type="ECO:0000313" key="9">
    <source>
        <dbReference type="EMBL" id="KEZ93318.1"/>
    </source>
</evidence>
<dbReference type="Pfam" id="PF00875">
    <property type="entry name" value="DNA_photolyase"/>
    <property type="match status" value="1"/>
</dbReference>
<feature type="site" description="Electron transfer via tryptophanyl radical" evidence="6">
    <location>
        <position position="349"/>
    </location>
</feature>
<comment type="cofactor">
    <cofactor evidence="5">
        <name>FAD</name>
        <dbReference type="ChEBI" id="CHEBI:57692"/>
    </cofactor>
    <text evidence="5">Binds 1 FAD per subunit.</text>
</comment>
<dbReference type="PROSITE" id="PS00691">
    <property type="entry name" value="DNA_PHOTOLYASES_1_2"/>
    <property type="match status" value="1"/>
</dbReference>
<dbReference type="InterPro" id="IPR018394">
    <property type="entry name" value="DNA_photolyase_1_CS_C"/>
</dbReference>
<dbReference type="PANTHER" id="PTHR11455:SF9">
    <property type="entry name" value="CRYPTOCHROME CIRCADIAN CLOCK 5 ISOFORM X1"/>
    <property type="match status" value="1"/>
</dbReference>
<dbReference type="PANTHER" id="PTHR11455">
    <property type="entry name" value="CRYPTOCHROME"/>
    <property type="match status" value="1"/>
</dbReference>
<evidence type="ECO:0000256" key="3">
    <source>
        <dbReference type="ARBA" id="ARBA00022827"/>
    </source>
</evidence>
<dbReference type="SUPFAM" id="SSF52425">
    <property type="entry name" value="Cryptochrome/photolyase, N-terminal domain"/>
    <property type="match status" value="1"/>
</dbReference>
<keyword evidence="4 7" id="KW-0157">Chromophore</keyword>
<keyword evidence="9" id="KW-0456">Lyase</keyword>
<feature type="domain" description="Photolyase/cryptochrome alpha/beta" evidence="8">
    <location>
        <begin position="4"/>
        <end position="134"/>
    </location>
</feature>
<feature type="binding site" evidence="5">
    <location>
        <begin position="362"/>
        <end position="364"/>
    </location>
    <ligand>
        <name>FAD</name>
        <dbReference type="ChEBI" id="CHEBI:57692"/>
    </ligand>
</feature>
<feature type="binding site" evidence="5">
    <location>
        <position position="262"/>
    </location>
    <ligand>
        <name>FAD</name>
        <dbReference type="ChEBI" id="CHEBI:57692"/>
    </ligand>
</feature>
<keyword evidence="3 5" id="KW-0274">FAD</keyword>
<comment type="similarity">
    <text evidence="7">Belongs to the DNA photolyase family.</text>
</comment>
<evidence type="ECO:0000313" key="12">
    <source>
        <dbReference type="Proteomes" id="UP000239997"/>
    </source>
</evidence>
<dbReference type="AlphaFoldDB" id="A0A084JWI4"/>
<keyword evidence="12" id="KW-1185">Reference proteome</keyword>
<dbReference type="GO" id="GO:0006139">
    <property type="term" value="P:nucleobase-containing compound metabolic process"/>
    <property type="evidence" value="ECO:0007669"/>
    <property type="project" value="UniProtKB-ARBA"/>
</dbReference>
<dbReference type="GO" id="GO:0009416">
    <property type="term" value="P:response to light stimulus"/>
    <property type="evidence" value="ECO:0007669"/>
    <property type="project" value="TreeGrafter"/>
</dbReference>
<evidence type="ECO:0000256" key="6">
    <source>
        <dbReference type="PIRSR" id="PIRSR602081-2"/>
    </source>
</evidence>
<dbReference type="Gene3D" id="1.10.579.10">
    <property type="entry name" value="DNA Cyclobutane Dipyrimidine Photolyase, subunit A, domain 3"/>
    <property type="match status" value="1"/>
</dbReference>
<dbReference type="Gene3D" id="1.25.40.80">
    <property type="match status" value="1"/>
</dbReference>
<comment type="caution">
    <text evidence="9">The sequence shown here is derived from an EMBL/GenBank/DDBJ whole genome shotgun (WGS) entry which is preliminary data.</text>
</comment>
<evidence type="ECO:0000313" key="10">
    <source>
        <dbReference type="EMBL" id="PRX13557.1"/>
    </source>
</evidence>
<evidence type="ECO:0000256" key="4">
    <source>
        <dbReference type="ARBA" id="ARBA00022991"/>
    </source>
</evidence>
<dbReference type="InterPro" id="IPR002081">
    <property type="entry name" value="Cryptochrome/DNA_photolyase_1"/>
</dbReference>
<evidence type="ECO:0000256" key="5">
    <source>
        <dbReference type="PIRSR" id="PIRSR602081-1"/>
    </source>
</evidence>
<dbReference type="InterPro" id="IPR005101">
    <property type="entry name" value="Cryptochr/Photolyase_FAD-bd"/>
</dbReference>
<feature type="site" description="Electron transfer via tryptophanyl radical" evidence="6">
    <location>
        <position position="372"/>
    </location>
</feature>
<evidence type="ECO:0000313" key="11">
    <source>
        <dbReference type="Proteomes" id="UP000028531"/>
    </source>
</evidence>
<comment type="cofactor">
    <cofactor evidence="1">
        <name>(6R)-5,10-methylene-5,6,7,8-tetrahydrofolate</name>
        <dbReference type="ChEBI" id="CHEBI:15636"/>
    </cofactor>
</comment>
<dbReference type="InterPro" id="IPR036155">
    <property type="entry name" value="Crypto/Photolyase_N_sf"/>
</dbReference>
<dbReference type="PROSITE" id="PS51645">
    <property type="entry name" value="PHR_CRY_ALPHA_BETA"/>
    <property type="match status" value="1"/>
</dbReference>
<dbReference type="Pfam" id="PF03441">
    <property type="entry name" value="FAD_binding_7"/>
    <property type="match status" value="1"/>
</dbReference>
<accession>A0A084JWI4</accession>
<reference evidence="10 12" key="2">
    <citation type="submission" date="2018-03" db="EMBL/GenBank/DDBJ databases">
        <title>Genomic Encyclopedia of Archaeal and Bacterial Type Strains, Phase II (KMG-II): from individual species to whole genera.</title>
        <authorList>
            <person name="Goeker M."/>
        </authorList>
    </citation>
    <scope>NUCLEOTIDE SEQUENCE [LARGE SCALE GENOMIC DNA]</scope>
    <source>
        <strain evidence="10 12">DSM 22727</strain>
    </source>
</reference>
<dbReference type="RefSeq" id="WP_036585092.1">
    <property type="nucleotide sequence ID" value="NZ_JPJI01000032.1"/>
</dbReference>
<organism evidence="9 11">
    <name type="scientific">Nonlabens ulvanivorans</name>
    <name type="common">Persicivirga ulvanivorans</name>
    <dbReference type="NCBI Taxonomy" id="906888"/>
    <lineage>
        <taxon>Bacteria</taxon>
        <taxon>Pseudomonadati</taxon>
        <taxon>Bacteroidota</taxon>
        <taxon>Flavobacteriia</taxon>
        <taxon>Flavobacteriales</taxon>
        <taxon>Flavobacteriaceae</taxon>
        <taxon>Nonlabens</taxon>
    </lineage>
</organism>
<dbReference type="InterPro" id="IPR006050">
    <property type="entry name" value="DNA_photolyase_N"/>
</dbReference>
<dbReference type="Gene3D" id="3.40.50.620">
    <property type="entry name" value="HUPs"/>
    <property type="match status" value="1"/>
</dbReference>
<dbReference type="InterPro" id="IPR036134">
    <property type="entry name" value="Crypto/Photolyase_FAD-like_sf"/>
</dbReference>
<dbReference type="SUPFAM" id="SSF48173">
    <property type="entry name" value="Cryptochrome/photolyase FAD-binding domain"/>
    <property type="match status" value="1"/>
</dbReference>
<name>A0A084JWI4_NONUL</name>
<dbReference type="GO" id="GO:0003904">
    <property type="term" value="F:deoxyribodipyrimidine photo-lyase activity"/>
    <property type="evidence" value="ECO:0007669"/>
    <property type="project" value="TreeGrafter"/>
</dbReference>
<feature type="binding site" evidence="5">
    <location>
        <position position="220"/>
    </location>
    <ligand>
        <name>FAD</name>
        <dbReference type="ChEBI" id="CHEBI:57692"/>
    </ligand>
</feature>
<dbReference type="InterPro" id="IPR014729">
    <property type="entry name" value="Rossmann-like_a/b/a_fold"/>
</dbReference>
<proteinExistence type="inferred from homology"/>
<dbReference type="EMBL" id="PVNA01000003">
    <property type="protein sequence ID" value="PRX13557.1"/>
    <property type="molecule type" value="Genomic_DNA"/>
</dbReference>
<dbReference type="GO" id="GO:0071949">
    <property type="term" value="F:FAD binding"/>
    <property type="evidence" value="ECO:0007669"/>
    <property type="project" value="TreeGrafter"/>
</dbReference>
<sequence>MSEKVNIFWFRRDLRLDDNVGFLEALKSDLPVLPIFIFDKEILDHLPEDDARVTFIFEELQRMRSNLQENHDSSLAMFYGKPLSIWQEIIDNYEVNAVYTNRDYEPYAQERDLKLTSFFNDQKIEFFTYKDQVIYEKDDIVKGDGDPYVVYTPYKNKWLENFRNDFGKADNLTIHYTSEYLDNCIKNSRLPNLDLSDMGFKKSDIEIPDYNVKPTLIEDYEKTRNFPALENGTSRLGVYLRFGVVSIRKMMKKADLASEKTFMSELIWREFFMTILYHFPHTVDKAFRSKYDRIEWRNNEAEFEKWKNGQTGYAIVDAGMRELNTTGYMHNRVRMLVASFLCKHLLIDWRWGERYFAEKLLDFDLSANVGNWQWAAGSGVDAAPYFRIFNPITQKDKFDKNYKYIKQWVPEFDTDNYVEKMVDHKEARERCLKTYKEAVA</sequence>
<evidence type="ECO:0000256" key="7">
    <source>
        <dbReference type="RuleBase" id="RU004182"/>
    </source>
</evidence>
<dbReference type="Proteomes" id="UP000239997">
    <property type="component" value="Unassembled WGS sequence"/>
</dbReference>
<dbReference type="OrthoDB" id="9772484at2"/>